<keyword evidence="2" id="KW-1185">Reference proteome</keyword>
<dbReference type="Pfam" id="PF13289">
    <property type="entry name" value="SIR2_2"/>
    <property type="match status" value="1"/>
</dbReference>
<sequence>MSDYLELSTSLYTKTLTLFVGTGFSKYMTDGQAPSWLELLVECTKRIDKKDILINQLFNFDSSGKAKEAIYELTICAQILEIEYKKNKKSIKEAIAEIIKETVNESTINPDKLLLVQNFFEQYPDINIITTNYDTLFSDYIISKNSRVIIEGSTMPRINIGQNIYHIHGSILKPESIVLTLNDYYNFQNNNNYFSRKFYTLLQETTVAILGYSLGDFNLNTILNEVKNTRKQSFRKSDIYYINKSSIPEIISKFYNLTYGIKTIEEQQINEFFDEINKAYDKGKELIDSANDLVDVINGKCHFVDDFLKLRIALPTILMQASSLGIETNNKDFLNVLLDILNKKKEFTHEHNAFPQYECLADWLIEIASSIEIKDSIIELQFCDLVKYSFKYSSKVKYKGYSWYAWKQWNSKWHQMKIENQIMLEDLIKSNKWDKDLQIESIYK</sequence>
<dbReference type="Proteomes" id="UP000186373">
    <property type="component" value="Unassembled WGS sequence"/>
</dbReference>
<proteinExistence type="predicted"/>
<evidence type="ECO:0000313" key="1">
    <source>
        <dbReference type="EMBL" id="SIS30140.1"/>
    </source>
</evidence>
<dbReference type="RefSeq" id="WP_076504740.1">
    <property type="nucleotide sequence ID" value="NZ_FTNY01000001.1"/>
</dbReference>
<gene>
    <name evidence="1" type="ORF">SAMN05421639_101728</name>
</gene>
<dbReference type="AlphaFoldDB" id="A0A1N7HZI5"/>
<name>A0A1N7HZI5_9FLAO</name>
<protein>
    <submittedName>
        <fullName evidence="1">SIR2-like domain-containing protein</fullName>
    </submittedName>
</protein>
<evidence type="ECO:0000313" key="2">
    <source>
        <dbReference type="Proteomes" id="UP000186373"/>
    </source>
</evidence>
<reference evidence="2" key="1">
    <citation type="submission" date="2017-01" db="EMBL/GenBank/DDBJ databases">
        <authorList>
            <person name="Varghese N."/>
            <person name="Submissions S."/>
        </authorList>
    </citation>
    <scope>NUCLEOTIDE SEQUENCE [LARGE SCALE GENOMIC DNA]</scope>
    <source>
        <strain evidence="2">DSM 17126</strain>
    </source>
</reference>
<organism evidence="1 2">
    <name type="scientific">Chryseobacterium shigense</name>
    <dbReference type="NCBI Taxonomy" id="297244"/>
    <lineage>
        <taxon>Bacteria</taxon>
        <taxon>Pseudomonadati</taxon>
        <taxon>Bacteroidota</taxon>
        <taxon>Flavobacteriia</taxon>
        <taxon>Flavobacteriales</taxon>
        <taxon>Weeksellaceae</taxon>
        <taxon>Chryseobacterium group</taxon>
        <taxon>Chryseobacterium</taxon>
    </lineage>
</organism>
<dbReference type="OrthoDB" id="1688888at2"/>
<accession>A0A1N7HZI5</accession>
<dbReference type="EMBL" id="FTNY01000001">
    <property type="protein sequence ID" value="SIS30140.1"/>
    <property type="molecule type" value="Genomic_DNA"/>
</dbReference>